<keyword evidence="16" id="KW-1185">Reference proteome</keyword>
<reference evidence="15 16" key="1">
    <citation type="submission" date="2015-04" db="EMBL/GenBank/DDBJ databases">
        <authorList>
            <person name="Syromyatnikov M.Y."/>
            <person name="Popov V.N."/>
        </authorList>
    </citation>
    <scope>NUCLEOTIDE SEQUENCE [LARGE SCALE GENOMIC DNA]</scope>
</reference>
<dbReference type="FunFam" id="1.20.1070.10:FF:000523">
    <property type="entry name" value="5-hydroxytryptamine receptor 2B"/>
    <property type="match status" value="2"/>
</dbReference>
<feature type="transmembrane region" description="Helical" evidence="13">
    <location>
        <begin position="540"/>
        <end position="561"/>
    </location>
</feature>
<feature type="transmembrane region" description="Helical" evidence="13">
    <location>
        <begin position="587"/>
        <end position="610"/>
    </location>
</feature>
<evidence type="ECO:0000256" key="8">
    <source>
        <dbReference type="ARBA" id="ARBA00023157"/>
    </source>
</evidence>
<feature type="transmembrane region" description="Helical" evidence="13">
    <location>
        <begin position="120"/>
        <end position="146"/>
    </location>
</feature>
<gene>
    <name evidence="15" type="primary">similar to Octopamine receptor</name>
    <name evidence="15" type="ORF">CLUMA_CG011669</name>
</gene>
<evidence type="ECO:0000256" key="9">
    <source>
        <dbReference type="ARBA" id="ARBA00023170"/>
    </source>
</evidence>
<dbReference type="Pfam" id="PF00001">
    <property type="entry name" value="7tm_1"/>
    <property type="match status" value="3"/>
</dbReference>
<comment type="subcellular location">
    <subcellularLocation>
        <location evidence="1">Cell membrane</location>
        <topology evidence="1">Multi-pass membrane protein</topology>
    </subcellularLocation>
</comment>
<organism evidence="15 16">
    <name type="scientific">Clunio marinus</name>
    <dbReference type="NCBI Taxonomy" id="568069"/>
    <lineage>
        <taxon>Eukaryota</taxon>
        <taxon>Metazoa</taxon>
        <taxon>Ecdysozoa</taxon>
        <taxon>Arthropoda</taxon>
        <taxon>Hexapoda</taxon>
        <taxon>Insecta</taxon>
        <taxon>Pterygota</taxon>
        <taxon>Neoptera</taxon>
        <taxon>Endopterygota</taxon>
        <taxon>Diptera</taxon>
        <taxon>Nematocera</taxon>
        <taxon>Chironomoidea</taxon>
        <taxon>Chironomidae</taxon>
        <taxon>Clunio</taxon>
    </lineage>
</organism>
<dbReference type="AlphaFoldDB" id="A0A1J1IDL3"/>
<feature type="compositionally biased region" description="Low complexity" evidence="12">
    <location>
        <begin position="363"/>
        <end position="383"/>
    </location>
</feature>
<feature type="transmembrane region" description="Helical" evidence="13">
    <location>
        <begin position="244"/>
        <end position="265"/>
    </location>
</feature>
<feature type="region of interest" description="Disordered" evidence="12">
    <location>
        <begin position="288"/>
        <end position="401"/>
    </location>
</feature>
<dbReference type="STRING" id="568069.A0A1J1IDL3"/>
<dbReference type="Proteomes" id="UP000183832">
    <property type="component" value="Unassembled WGS sequence"/>
</dbReference>
<keyword evidence="6 11" id="KW-0297">G-protein coupled receptor</keyword>
<dbReference type="PANTHER" id="PTHR24248">
    <property type="entry name" value="ADRENERGIC RECEPTOR-RELATED G-PROTEIN COUPLED RECEPTOR"/>
    <property type="match status" value="1"/>
</dbReference>
<feature type="compositionally biased region" description="Basic and acidic residues" evidence="12">
    <location>
        <begin position="961"/>
        <end position="972"/>
    </location>
</feature>
<dbReference type="SMART" id="SM01381">
    <property type="entry name" value="7TM_GPCR_Srsx"/>
    <property type="match status" value="1"/>
</dbReference>
<evidence type="ECO:0000256" key="13">
    <source>
        <dbReference type="SAM" id="Phobius"/>
    </source>
</evidence>
<feature type="transmembrane region" description="Helical" evidence="13">
    <location>
        <begin position="450"/>
        <end position="472"/>
    </location>
</feature>
<evidence type="ECO:0000256" key="2">
    <source>
        <dbReference type="ARBA" id="ARBA00010663"/>
    </source>
</evidence>
<evidence type="ECO:0000259" key="14">
    <source>
        <dbReference type="PROSITE" id="PS50262"/>
    </source>
</evidence>
<feature type="domain" description="G-protein coupled receptors family 1 profile" evidence="14">
    <location>
        <begin position="602"/>
        <end position="1247"/>
    </location>
</feature>
<feature type="transmembrane region" description="Helical" evidence="13">
    <location>
        <begin position="484"/>
        <end position="506"/>
    </location>
</feature>
<dbReference type="OrthoDB" id="10034726at2759"/>
<protein>
    <submittedName>
        <fullName evidence="15">CLUMA_CG011669, isoform A</fullName>
    </submittedName>
</protein>
<evidence type="ECO:0000313" key="16">
    <source>
        <dbReference type="Proteomes" id="UP000183832"/>
    </source>
</evidence>
<evidence type="ECO:0000256" key="5">
    <source>
        <dbReference type="ARBA" id="ARBA00022989"/>
    </source>
</evidence>
<name>A0A1J1IDL3_9DIPT</name>
<evidence type="ECO:0000256" key="4">
    <source>
        <dbReference type="ARBA" id="ARBA00022692"/>
    </source>
</evidence>
<feature type="transmembrane region" description="Helical" evidence="13">
    <location>
        <begin position="744"/>
        <end position="766"/>
    </location>
</feature>
<dbReference type="GO" id="GO:0004930">
    <property type="term" value="F:G protein-coupled receptor activity"/>
    <property type="evidence" value="ECO:0007669"/>
    <property type="project" value="UniProtKB-KW"/>
</dbReference>
<dbReference type="InterPro" id="IPR017452">
    <property type="entry name" value="GPCR_Rhodpsn_7TM"/>
</dbReference>
<feature type="transmembrane region" description="Helical" evidence="13">
    <location>
        <begin position="659"/>
        <end position="681"/>
    </location>
</feature>
<dbReference type="SUPFAM" id="SSF81321">
    <property type="entry name" value="Family A G protein-coupled receptor-like"/>
    <property type="match status" value="2"/>
</dbReference>
<keyword evidence="10 11" id="KW-0807">Transducer</keyword>
<feature type="transmembrane region" description="Helical" evidence="13">
    <location>
        <begin position="702"/>
        <end position="724"/>
    </location>
</feature>
<feature type="transmembrane region" description="Helical" evidence="13">
    <location>
        <begin position="158"/>
        <end position="183"/>
    </location>
</feature>
<dbReference type="PRINTS" id="PR00237">
    <property type="entry name" value="GPCRRHODOPSN"/>
</dbReference>
<feature type="compositionally biased region" description="Polar residues" evidence="12">
    <location>
        <begin position="351"/>
        <end position="360"/>
    </location>
</feature>
<dbReference type="GO" id="GO:0005886">
    <property type="term" value="C:plasma membrane"/>
    <property type="evidence" value="ECO:0007669"/>
    <property type="project" value="UniProtKB-SubCell"/>
</dbReference>
<dbReference type="InterPro" id="IPR000276">
    <property type="entry name" value="GPCR_Rhodpsn"/>
</dbReference>
<keyword evidence="5 13" id="KW-1133">Transmembrane helix</keyword>
<evidence type="ECO:0000256" key="12">
    <source>
        <dbReference type="SAM" id="MobiDB-lite"/>
    </source>
</evidence>
<evidence type="ECO:0000256" key="10">
    <source>
        <dbReference type="ARBA" id="ARBA00023224"/>
    </source>
</evidence>
<keyword evidence="8" id="KW-1015">Disulfide bond</keyword>
<keyword evidence="4 11" id="KW-0812">Transmembrane</keyword>
<feature type="transmembrane region" description="Helical" evidence="13">
    <location>
        <begin position="204"/>
        <end position="224"/>
    </location>
</feature>
<dbReference type="PROSITE" id="PS50262">
    <property type="entry name" value="G_PROTEIN_RECEP_F1_2"/>
    <property type="match status" value="2"/>
</dbReference>
<dbReference type="Gene3D" id="1.20.1070.10">
    <property type="entry name" value="Rhodopsin 7-helix transmembrane proteins"/>
    <property type="match status" value="4"/>
</dbReference>
<evidence type="ECO:0000256" key="7">
    <source>
        <dbReference type="ARBA" id="ARBA00023136"/>
    </source>
</evidence>
<dbReference type="EMBL" id="CVRI01000047">
    <property type="protein sequence ID" value="CRK98307.1"/>
    <property type="molecule type" value="Genomic_DNA"/>
</dbReference>
<feature type="compositionally biased region" description="Basic and acidic residues" evidence="12">
    <location>
        <begin position="303"/>
        <end position="316"/>
    </location>
</feature>
<feature type="compositionally biased region" description="Polar residues" evidence="12">
    <location>
        <begin position="939"/>
        <end position="960"/>
    </location>
</feature>
<feature type="region of interest" description="Disordered" evidence="12">
    <location>
        <begin position="1099"/>
        <end position="1120"/>
    </location>
</feature>
<feature type="transmembrane region" description="Helical" evidence="13">
    <location>
        <begin position="85"/>
        <end position="108"/>
    </location>
</feature>
<proteinExistence type="inferred from homology"/>
<keyword evidence="9 11" id="KW-0675">Receptor</keyword>
<sequence>MNQLLNCSNSFGNNQTFEADGKLLFVGDSLIDEDIQCIWNSSNNSLDFVDQLSRFDSNNIIRNYSLNASDYVNHSQNDNRLHYEWSYLFVILFILAGGLGNILVCLAVALDKKLQNVTNYFLLSLAVADLLVSLFVMPLGAVPAFLGYWPFGITWCNVYVTCDVLACSASILHMCFISLGRYLGIRNPLGSRQSSTKRLTSFKIALVWLLAMLISSSITVLGIVDRENIMPKPKQCVINNRMFFIFGSLFAFYVPMVLMVITYALTVQLLKKKARFIVEHSESETFRRLGGGRYSAKQPSASSDHERNSRNDEHRSNNNSNKNLSHSQSQNSMSWRTHGSGGILKPERRSNNMSTSTSHPLLTFNNNNSNNSSTRNIFSSSSRGRPVDKSTQTPENIERETRRHKLRSLKINFNNVPTPSLNFKLGFLNQRKRTNLSANAVATEQKATKVLGLVFFTFVLCWSPFFILNILFAACPKCQVPDHITNICLWLGYVSSTINPIIYTIFNKTFRAAFIRLLKCKCHKSGRPSRYRSVTDGRSAISLCVPSALPLAISLQGAPLLTPSTVQTPLSDFRNLSNSATEDVNNYWALLAIILVLGTACGNILVCLAIAWEKRLQNVTNYFLASLAITDLMVAVLVMPLGIVTLFRGYFPLQSEHCLVWICLDVLFCTASIMHLCTISIDRYLSLRYPMRFGRNKTRRRVVLKIFFVWLLSIAMSLPLSLMYSKDHASVLVDGTCQIPDPVYKFVGSIVCFYIPLGVMLLTYTLTVRLLAQQRQNLGGGKPTSSGWSSGWLGIAPPLERKNTWKRFIKTSLPSTPNHAHSAGSTDTELSTLDINTHELWLPESSIPEPTPSTMTALHQFGAEMLKLSRGLESFTPITETSTRRCEEPKKCETMTNNTLDSSKQHKTRVECFNNSESKKSTSSMLVKATKRRASLNVFSNSNSKNPSSIRLRRSNSIQTLERDERAEENENHIMEKINELKRKKKQHKNNERDTTSLELPPPCTCPYFGDKPCALVKPIEVKIITTSSSNFLTPEKHHLNDSSQFMSASSISVENTTSTSSLPSAQSAMNKSNSKYSYSKCNSVVTWDSRRYQRRGSSMSGSIRTALAPSPQKSSLVNSTPLRRSVTLRHNNNIISNDEHSIATQKVPSSPCILQRTTTIRSHHSRNSSVISRNSSRHGRIIRLEQKATKVLGVVFFTFVILWAPFFVLNLLPTVCPDCESNISHGVFDFVTWLGYASSMVNPIFYTIFNKVFRQAFKKVLLCRYKSKAIWRPVPTNNR</sequence>
<evidence type="ECO:0000256" key="1">
    <source>
        <dbReference type="ARBA" id="ARBA00004651"/>
    </source>
</evidence>
<feature type="transmembrane region" description="Helical" evidence="13">
    <location>
        <begin position="1231"/>
        <end position="1250"/>
    </location>
</feature>
<feature type="compositionally biased region" description="Low complexity" evidence="12">
    <location>
        <begin position="317"/>
        <end position="332"/>
    </location>
</feature>
<dbReference type="PROSITE" id="PS00237">
    <property type="entry name" value="G_PROTEIN_RECEP_F1_1"/>
    <property type="match status" value="1"/>
</dbReference>
<dbReference type="FunFam" id="1.20.1070.10:FF:000367">
    <property type="entry name" value="Serotonin receptor 5-HT2 subtype"/>
    <property type="match status" value="1"/>
</dbReference>
<feature type="domain" description="G-protein coupled receptors family 1 profile" evidence="14">
    <location>
        <begin position="100"/>
        <end position="503"/>
    </location>
</feature>
<evidence type="ECO:0000313" key="15">
    <source>
        <dbReference type="EMBL" id="CRK98307.1"/>
    </source>
</evidence>
<evidence type="ECO:0000256" key="3">
    <source>
        <dbReference type="ARBA" id="ARBA00022475"/>
    </source>
</evidence>
<evidence type="ECO:0000256" key="11">
    <source>
        <dbReference type="RuleBase" id="RU000688"/>
    </source>
</evidence>
<keyword evidence="7 13" id="KW-0472">Membrane</keyword>
<evidence type="ECO:0000256" key="6">
    <source>
        <dbReference type="ARBA" id="ARBA00023040"/>
    </source>
</evidence>
<accession>A0A1J1IDL3</accession>
<feature type="transmembrane region" description="Helical" evidence="13">
    <location>
        <begin position="622"/>
        <end position="647"/>
    </location>
</feature>
<feature type="transmembrane region" description="Helical" evidence="13">
    <location>
        <begin position="1192"/>
        <end position="1211"/>
    </location>
</feature>
<feature type="region of interest" description="Disordered" evidence="12">
    <location>
        <begin position="939"/>
        <end position="972"/>
    </location>
</feature>
<comment type="similarity">
    <text evidence="2 11">Belongs to the G-protein coupled receptor 1 family.</text>
</comment>
<keyword evidence="3" id="KW-1003">Cell membrane</keyword>